<dbReference type="InterPro" id="IPR000683">
    <property type="entry name" value="Gfo/Idh/MocA-like_OxRdtase_N"/>
</dbReference>
<organism evidence="4 5">
    <name type="scientific">Aliicoccus persicus</name>
    <dbReference type="NCBI Taxonomy" id="930138"/>
    <lineage>
        <taxon>Bacteria</taxon>
        <taxon>Bacillati</taxon>
        <taxon>Bacillota</taxon>
        <taxon>Bacilli</taxon>
        <taxon>Bacillales</taxon>
        <taxon>Staphylococcaceae</taxon>
        <taxon>Aliicoccus</taxon>
    </lineage>
</organism>
<dbReference type="Proteomes" id="UP000763505">
    <property type="component" value="Unassembled WGS sequence"/>
</dbReference>
<evidence type="ECO:0000313" key="5">
    <source>
        <dbReference type="Proteomes" id="UP000763505"/>
    </source>
</evidence>
<reference evidence="4" key="1">
    <citation type="journal article" date="2021" name="PeerJ">
        <title>Extensive microbial diversity within the chicken gut microbiome revealed by metagenomics and culture.</title>
        <authorList>
            <person name="Gilroy R."/>
            <person name="Ravi A."/>
            <person name="Getino M."/>
            <person name="Pursley I."/>
            <person name="Horton D.L."/>
            <person name="Alikhan N.F."/>
            <person name="Baker D."/>
            <person name="Gharbi K."/>
            <person name="Hall N."/>
            <person name="Watson M."/>
            <person name="Adriaenssens E.M."/>
            <person name="Foster-Nyarko E."/>
            <person name="Jarju S."/>
            <person name="Secka A."/>
            <person name="Antonio M."/>
            <person name="Oren A."/>
            <person name="Chaudhuri R.R."/>
            <person name="La Ragione R."/>
            <person name="Hildebrand F."/>
            <person name="Pallen M.J."/>
        </authorList>
    </citation>
    <scope>NUCLEOTIDE SEQUENCE</scope>
    <source>
        <strain evidence="4">6019</strain>
    </source>
</reference>
<evidence type="ECO:0000256" key="1">
    <source>
        <dbReference type="ARBA" id="ARBA00010928"/>
    </source>
</evidence>
<evidence type="ECO:0000259" key="2">
    <source>
        <dbReference type="Pfam" id="PF01408"/>
    </source>
</evidence>
<dbReference type="Pfam" id="PF02894">
    <property type="entry name" value="GFO_IDH_MocA_C"/>
    <property type="match status" value="1"/>
</dbReference>
<dbReference type="PANTHER" id="PTHR43377:SF2">
    <property type="entry name" value="BINDING ROSSMANN FOLD OXIDOREDUCTASE, PUTATIVE (AFU_ORTHOLOGUE AFUA_4G00560)-RELATED"/>
    <property type="match status" value="1"/>
</dbReference>
<dbReference type="InterPro" id="IPR051450">
    <property type="entry name" value="Gfo/Idh/MocA_Oxidoreductases"/>
</dbReference>
<name>A0A921DYC9_9STAP</name>
<dbReference type="GO" id="GO:0000166">
    <property type="term" value="F:nucleotide binding"/>
    <property type="evidence" value="ECO:0007669"/>
    <property type="project" value="InterPro"/>
</dbReference>
<dbReference type="SUPFAM" id="SSF55347">
    <property type="entry name" value="Glyceraldehyde-3-phosphate dehydrogenase-like, C-terminal domain"/>
    <property type="match status" value="1"/>
</dbReference>
<comment type="caution">
    <text evidence="4">The sequence shown here is derived from an EMBL/GenBank/DDBJ whole genome shotgun (WGS) entry which is preliminary data.</text>
</comment>
<dbReference type="EMBL" id="DYYI01000094">
    <property type="protein sequence ID" value="HJE20390.1"/>
    <property type="molecule type" value="Genomic_DNA"/>
</dbReference>
<sequence length="413" mass="45844">MKSVIIVGCGSRGAKAYGMYAAQNPHELKVVGIADPNKDKQEKYKALFELNDDQVYDSYEDILSGEKLADAAIIATMDRLHYAPVIKALEIGYDILLEKPISPDAKECVEIAEVANRNNKSVTVCHVLRYTDFWMKIKEIVSEGVIGDVASVQLNENVEYMHMSHSFVRGNWGNSDTSSPMILQKSCHDMDIISYIIDKKCERVSSYGSLMHFNEANKPDGAPKRCLEGCPVADSCPYHAGNYYLGRGRGWAGAFVNDVNDNDEIIDALWNTDYGKCVYQSDNNVVDHQVVNMEFEGGATATFSMCGFTREQTRIVQIMGTKGEIRGNMSDNSISIFNFQTREETVIKFPIPTSGHGGGDERIMKQFIKQIGPKETGAESLSSIDKSLQSHLMAFAAEESRLKNGESIELASY</sequence>
<evidence type="ECO:0000259" key="3">
    <source>
        <dbReference type="Pfam" id="PF02894"/>
    </source>
</evidence>
<dbReference type="InterPro" id="IPR036291">
    <property type="entry name" value="NAD(P)-bd_dom_sf"/>
</dbReference>
<dbReference type="Pfam" id="PF01408">
    <property type="entry name" value="GFO_IDH_MocA"/>
    <property type="match status" value="1"/>
</dbReference>
<dbReference type="AlphaFoldDB" id="A0A921DYC9"/>
<dbReference type="SUPFAM" id="SSF51735">
    <property type="entry name" value="NAD(P)-binding Rossmann-fold domains"/>
    <property type="match status" value="1"/>
</dbReference>
<gene>
    <name evidence="4" type="ORF">K8V35_08560</name>
</gene>
<reference evidence="4" key="2">
    <citation type="submission" date="2021-09" db="EMBL/GenBank/DDBJ databases">
        <authorList>
            <person name="Gilroy R."/>
        </authorList>
    </citation>
    <scope>NUCLEOTIDE SEQUENCE</scope>
    <source>
        <strain evidence="4">6019</strain>
    </source>
</reference>
<feature type="domain" description="Gfo/Idh/MocA-like oxidoreductase C-terminal" evidence="3">
    <location>
        <begin position="138"/>
        <end position="401"/>
    </location>
</feature>
<dbReference type="PANTHER" id="PTHR43377">
    <property type="entry name" value="BILIVERDIN REDUCTASE A"/>
    <property type="match status" value="1"/>
</dbReference>
<protein>
    <submittedName>
        <fullName evidence="4">Gfo/Idh/MocA family oxidoreductase</fullName>
    </submittedName>
</protein>
<dbReference type="Gene3D" id="3.40.50.720">
    <property type="entry name" value="NAD(P)-binding Rossmann-like Domain"/>
    <property type="match status" value="1"/>
</dbReference>
<proteinExistence type="inferred from homology"/>
<accession>A0A921DYC9</accession>
<dbReference type="InterPro" id="IPR004104">
    <property type="entry name" value="Gfo/Idh/MocA-like_OxRdtase_C"/>
</dbReference>
<dbReference type="Gene3D" id="3.30.360.10">
    <property type="entry name" value="Dihydrodipicolinate Reductase, domain 2"/>
    <property type="match status" value="1"/>
</dbReference>
<evidence type="ECO:0000313" key="4">
    <source>
        <dbReference type="EMBL" id="HJE20390.1"/>
    </source>
</evidence>
<feature type="domain" description="Gfo/Idh/MocA-like oxidoreductase N-terminal" evidence="2">
    <location>
        <begin position="3"/>
        <end position="125"/>
    </location>
</feature>
<comment type="similarity">
    <text evidence="1">Belongs to the Gfo/Idh/MocA family.</text>
</comment>